<accession>A0A132MVR5</accession>
<dbReference type="STRING" id="1469144.LI90_3030"/>
<protein>
    <submittedName>
        <fullName evidence="1">Uncharacterized protein</fullName>
    </submittedName>
</protein>
<evidence type="ECO:0000313" key="1">
    <source>
        <dbReference type="EMBL" id="KWX01995.1"/>
    </source>
</evidence>
<keyword evidence="2" id="KW-1185">Reference proteome</keyword>
<sequence>MEIRLHGTRAEVEQAAARLRLVFNVIHRSRPRKDRNGSLYRLYLTVLSPTDPR</sequence>
<evidence type="ECO:0000313" key="2">
    <source>
        <dbReference type="Proteomes" id="UP000070188"/>
    </source>
</evidence>
<gene>
    <name evidence="1" type="ORF">LI90_3030</name>
</gene>
<name>A0A132MVR5_9ACTN</name>
<proteinExistence type="predicted"/>
<dbReference type="RefSeq" id="WP_171843040.1">
    <property type="nucleotide sequence ID" value="NZ_LAXD01000001.1"/>
</dbReference>
<dbReference type="EMBL" id="LAXD01000001">
    <property type="protein sequence ID" value="KWX01995.1"/>
    <property type="molecule type" value="Genomic_DNA"/>
</dbReference>
<dbReference type="PATRIC" id="fig|1469144.10.peg.3272"/>
<organism evidence="1 2">
    <name type="scientific">Carbonactinospora thermoautotrophica</name>
    <dbReference type="NCBI Taxonomy" id="1469144"/>
    <lineage>
        <taxon>Bacteria</taxon>
        <taxon>Bacillati</taxon>
        <taxon>Actinomycetota</taxon>
        <taxon>Actinomycetes</taxon>
        <taxon>Kitasatosporales</taxon>
        <taxon>Carbonactinosporaceae</taxon>
        <taxon>Carbonactinospora</taxon>
    </lineage>
</organism>
<dbReference type="Proteomes" id="UP000070188">
    <property type="component" value="Unassembled WGS sequence"/>
</dbReference>
<comment type="caution">
    <text evidence="1">The sequence shown here is derived from an EMBL/GenBank/DDBJ whole genome shotgun (WGS) entry which is preliminary data.</text>
</comment>
<reference evidence="2" key="1">
    <citation type="submission" date="2015-04" db="EMBL/GenBank/DDBJ databases">
        <title>Physiological reanalysis, assessment of diazotrophy, and genome sequences of multiple isolates of Streptomyces thermoautotrophicus.</title>
        <authorList>
            <person name="MacKellar D.C."/>
            <person name="Lieber L."/>
            <person name="Norman J."/>
            <person name="Bolger A."/>
            <person name="Tobin C."/>
            <person name="Murray J.W."/>
            <person name="Chang R."/>
            <person name="Ford T."/>
            <person name="Nguyen P.Q."/>
            <person name="Woodward J."/>
            <person name="Permingeat H."/>
            <person name="Joshi N.S."/>
            <person name="Silver P.A."/>
            <person name="Usadel B."/>
            <person name="Rutherford A.W."/>
            <person name="Friesen M."/>
            <person name="Prell J."/>
        </authorList>
    </citation>
    <scope>NUCLEOTIDE SEQUENCE [LARGE SCALE GENOMIC DNA]</scope>
    <source>
        <strain evidence="2">H1</strain>
    </source>
</reference>
<dbReference type="AlphaFoldDB" id="A0A132MVR5"/>